<name>A0A3R6FZK0_9BACT</name>
<dbReference type="EMBL" id="QRNO01000094">
    <property type="protein sequence ID" value="RHK47311.1"/>
    <property type="molecule type" value="Genomic_DNA"/>
</dbReference>
<proteinExistence type="inferred from homology"/>
<comment type="similarity">
    <text evidence="6">Belongs to the HepT RNase toxin family.</text>
</comment>
<evidence type="ECO:0000256" key="3">
    <source>
        <dbReference type="ARBA" id="ARBA00022722"/>
    </source>
</evidence>
<keyword evidence="4" id="KW-0547">Nucleotide-binding</keyword>
<evidence type="ECO:0000256" key="4">
    <source>
        <dbReference type="ARBA" id="ARBA00022741"/>
    </source>
</evidence>
<dbReference type="Gene3D" id="1.20.120.580">
    <property type="entry name" value="bsu32300-like"/>
    <property type="match status" value="1"/>
</dbReference>
<evidence type="ECO:0000313" key="7">
    <source>
        <dbReference type="EMBL" id="RHK47311.1"/>
    </source>
</evidence>
<keyword evidence="2" id="KW-1277">Toxin-antitoxin system</keyword>
<dbReference type="AlphaFoldDB" id="A0A3R6FZK0"/>
<sequence length="83" mass="9276">MKNLAASCMLIEAIGEGIKQVDKATEGKLLIERPEIPWKDVIGIRNHIAHGYFDIDGEMVLDVVKNDLDSLLEAVEFFINYSA</sequence>
<keyword evidence="1" id="KW-0597">Phosphoprotein</keyword>
<dbReference type="PANTHER" id="PTHR34139">
    <property type="entry name" value="UPF0331 PROTEIN MJ0127"/>
    <property type="match status" value="1"/>
</dbReference>
<accession>A0A3R6FZK0</accession>
<dbReference type="OrthoDB" id="9810538at2"/>
<dbReference type="InterPro" id="IPR037038">
    <property type="entry name" value="HepT-like_sf"/>
</dbReference>
<keyword evidence="8" id="KW-1185">Reference proteome</keyword>
<keyword evidence="3" id="KW-0540">Nuclease</keyword>
<dbReference type="InterPro" id="IPR008201">
    <property type="entry name" value="HepT-like"/>
</dbReference>
<comment type="caution">
    <text evidence="7">The sequence shown here is derived from an EMBL/GenBank/DDBJ whole genome shotgun (WGS) entry which is preliminary data.</text>
</comment>
<dbReference type="GO" id="GO:0016787">
    <property type="term" value="F:hydrolase activity"/>
    <property type="evidence" value="ECO:0007669"/>
    <property type="project" value="UniProtKB-KW"/>
</dbReference>
<organism evidence="7 8">
    <name type="scientific">Leyella stercorea</name>
    <dbReference type="NCBI Taxonomy" id="363265"/>
    <lineage>
        <taxon>Bacteria</taxon>
        <taxon>Pseudomonadati</taxon>
        <taxon>Bacteroidota</taxon>
        <taxon>Bacteroidia</taxon>
        <taxon>Bacteroidales</taxon>
        <taxon>Prevotellaceae</taxon>
        <taxon>Leyella</taxon>
    </lineage>
</organism>
<evidence type="ECO:0000256" key="6">
    <source>
        <dbReference type="ARBA" id="ARBA00024207"/>
    </source>
</evidence>
<dbReference type="InterPro" id="IPR051813">
    <property type="entry name" value="HepT_RNase_toxin"/>
</dbReference>
<evidence type="ECO:0000313" key="8">
    <source>
        <dbReference type="Proteomes" id="UP000286598"/>
    </source>
</evidence>
<keyword evidence="5" id="KW-0378">Hydrolase</keyword>
<evidence type="ECO:0000256" key="1">
    <source>
        <dbReference type="ARBA" id="ARBA00022553"/>
    </source>
</evidence>
<dbReference type="GO" id="GO:0004540">
    <property type="term" value="F:RNA nuclease activity"/>
    <property type="evidence" value="ECO:0007669"/>
    <property type="project" value="InterPro"/>
</dbReference>
<dbReference type="GO" id="GO:0110001">
    <property type="term" value="C:toxin-antitoxin complex"/>
    <property type="evidence" value="ECO:0007669"/>
    <property type="project" value="InterPro"/>
</dbReference>
<reference evidence="7 8" key="1">
    <citation type="submission" date="2018-08" db="EMBL/GenBank/DDBJ databases">
        <title>A genome reference for cultivated species of the human gut microbiota.</title>
        <authorList>
            <person name="Zou Y."/>
            <person name="Xue W."/>
            <person name="Luo G."/>
        </authorList>
    </citation>
    <scope>NUCLEOTIDE SEQUENCE [LARGE SCALE GENOMIC DNA]</scope>
    <source>
        <strain evidence="7 8">AF42-9</strain>
    </source>
</reference>
<dbReference type="Proteomes" id="UP000286598">
    <property type="component" value="Unassembled WGS sequence"/>
</dbReference>
<gene>
    <name evidence="7" type="ORF">DW060_12420</name>
</gene>
<dbReference type="PANTHER" id="PTHR34139:SF1">
    <property type="entry name" value="RNASE MJ1380-RELATED"/>
    <property type="match status" value="1"/>
</dbReference>
<evidence type="ECO:0000256" key="2">
    <source>
        <dbReference type="ARBA" id="ARBA00022649"/>
    </source>
</evidence>
<dbReference type="GO" id="GO:0000166">
    <property type="term" value="F:nucleotide binding"/>
    <property type="evidence" value="ECO:0007669"/>
    <property type="project" value="UniProtKB-KW"/>
</dbReference>
<protein>
    <submittedName>
        <fullName evidence="7">DUF86 domain-containing protein</fullName>
    </submittedName>
</protein>
<dbReference type="Pfam" id="PF01934">
    <property type="entry name" value="HepT-like"/>
    <property type="match status" value="1"/>
</dbReference>
<evidence type="ECO:0000256" key="5">
    <source>
        <dbReference type="ARBA" id="ARBA00022801"/>
    </source>
</evidence>